<gene>
    <name evidence="10" type="ORF">KC19_6G020100</name>
</gene>
<keyword evidence="8" id="KW-0150">Chloroplast</keyword>
<dbReference type="InterPro" id="IPR036010">
    <property type="entry name" value="2Fe-2S_ferredoxin-like_sf"/>
</dbReference>
<comment type="subcellular location">
    <subcellularLocation>
        <location evidence="8">Plastid</location>
        <location evidence="8">Chloroplast</location>
    </subcellularLocation>
</comment>
<dbReference type="PROSITE" id="PS51085">
    <property type="entry name" value="2FE2S_FER_2"/>
    <property type="match status" value="1"/>
</dbReference>
<keyword evidence="5 8" id="KW-0249">Electron transport</keyword>
<dbReference type="Proteomes" id="UP000822688">
    <property type="component" value="Chromosome 6"/>
</dbReference>
<dbReference type="Pfam" id="PF00111">
    <property type="entry name" value="Fer2"/>
    <property type="match status" value="1"/>
</dbReference>
<dbReference type="SUPFAM" id="SSF54292">
    <property type="entry name" value="2Fe-2S ferredoxin-like"/>
    <property type="match status" value="1"/>
</dbReference>
<evidence type="ECO:0000313" key="10">
    <source>
        <dbReference type="EMBL" id="KAG0568441.1"/>
    </source>
</evidence>
<evidence type="ECO:0000256" key="6">
    <source>
        <dbReference type="ARBA" id="ARBA00023004"/>
    </source>
</evidence>
<dbReference type="PANTHER" id="PTHR43112:SF10">
    <property type="entry name" value="FERREDOXIN C 2, CHLOROPLASTIC"/>
    <property type="match status" value="1"/>
</dbReference>
<reference evidence="10 11" key="1">
    <citation type="submission" date="2020-06" db="EMBL/GenBank/DDBJ databases">
        <title>WGS assembly of Ceratodon purpureus strain R40.</title>
        <authorList>
            <person name="Carey S.B."/>
            <person name="Jenkins J."/>
            <person name="Shu S."/>
            <person name="Lovell J.T."/>
            <person name="Sreedasyam A."/>
            <person name="Maumus F."/>
            <person name="Tiley G.P."/>
            <person name="Fernandez-Pozo N."/>
            <person name="Barry K."/>
            <person name="Chen C."/>
            <person name="Wang M."/>
            <person name="Lipzen A."/>
            <person name="Daum C."/>
            <person name="Saski C.A."/>
            <person name="Payton A.C."/>
            <person name="Mcbreen J.C."/>
            <person name="Conrad R.E."/>
            <person name="Kollar L.M."/>
            <person name="Olsson S."/>
            <person name="Huttunen S."/>
            <person name="Landis J.B."/>
            <person name="Wickett N.J."/>
            <person name="Johnson M.G."/>
            <person name="Rensing S.A."/>
            <person name="Grimwood J."/>
            <person name="Schmutz J."/>
            <person name="Mcdaniel S.F."/>
        </authorList>
    </citation>
    <scope>NUCLEOTIDE SEQUENCE [LARGE SCALE GENOMIC DNA]</scope>
    <source>
        <strain evidence="10 11">R40</strain>
    </source>
</reference>
<evidence type="ECO:0000313" key="11">
    <source>
        <dbReference type="Proteomes" id="UP000822688"/>
    </source>
</evidence>
<accession>A0A8T0H966</accession>
<evidence type="ECO:0000256" key="4">
    <source>
        <dbReference type="ARBA" id="ARBA00022723"/>
    </source>
</evidence>
<evidence type="ECO:0000256" key="8">
    <source>
        <dbReference type="RuleBase" id="RU364001"/>
    </source>
</evidence>
<keyword evidence="11" id="KW-1185">Reference proteome</keyword>
<feature type="domain" description="2Fe-2S ferredoxin-type" evidence="9">
    <location>
        <begin position="68"/>
        <end position="160"/>
    </location>
</feature>
<evidence type="ECO:0000259" key="9">
    <source>
        <dbReference type="PROSITE" id="PS51085"/>
    </source>
</evidence>
<dbReference type="GO" id="GO:0022900">
    <property type="term" value="P:electron transport chain"/>
    <property type="evidence" value="ECO:0007669"/>
    <property type="project" value="InterPro"/>
</dbReference>
<dbReference type="CDD" id="cd00207">
    <property type="entry name" value="fer2"/>
    <property type="match status" value="1"/>
</dbReference>
<dbReference type="GO" id="GO:0051537">
    <property type="term" value="F:2 iron, 2 sulfur cluster binding"/>
    <property type="evidence" value="ECO:0007669"/>
    <property type="project" value="UniProtKB-KW"/>
</dbReference>
<organism evidence="10 11">
    <name type="scientific">Ceratodon purpureus</name>
    <name type="common">Fire moss</name>
    <name type="synonym">Dicranum purpureum</name>
    <dbReference type="NCBI Taxonomy" id="3225"/>
    <lineage>
        <taxon>Eukaryota</taxon>
        <taxon>Viridiplantae</taxon>
        <taxon>Streptophyta</taxon>
        <taxon>Embryophyta</taxon>
        <taxon>Bryophyta</taxon>
        <taxon>Bryophytina</taxon>
        <taxon>Bryopsida</taxon>
        <taxon>Dicranidae</taxon>
        <taxon>Pseudoditrichales</taxon>
        <taxon>Ditrichaceae</taxon>
        <taxon>Ceratodon</taxon>
    </lineage>
</organism>
<comment type="caution">
    <text evidence="10">The sequence shown here is derived from an EMBL/GenBank/DDBJ whole genome shotgun (WGS) entry which is preliminary data.</text>
</comment>
<protein>
    <recommendedName>
        <fullName evidence="8">Ferredoxin</fullName>
    </recommendedName>
</protein>
<dbReference type="GO" id="GO:0009507">
    <property type="term" value="C:chloroplast"/>
    <property type="evidence" value="ECO:0007669"/>
    <property type="project" value="UniProtKB-SubCell"/>
</dbReference>
<comment type="cofactor">
    <cofactor evidence="8">
        <name>[2Fe-2S] cluster</name>
        <dbReference type="ChEBI" id="CHEBI:190135"/>
    </cofactor>
    <text evidence="8">Binds 1 [2Fe-2S] cluster.</text>
</comment>
<dbReference type="AlphaFoldDB" id="A0A8T0H966"/>
<keyword evidence="6 8" id="KW-0408">Iron</keyword>
<evidence type="ECO:0000256" key="2">
    <source>
        <dbReference type="ARBA" id="ARBA00022448"/>
    </source>
</evidence>
<dbReference type="InterPro" id="IPR010241">
    <property type="entry name" value="Fd_pln"/>
</dbReference>
<dbReference type="Gene3D" id="3.10.20.30">
    <property type="match status" value="1"/>
</dbReference>
<dbReference type="InterPro" id="IPR001041">
    <property type="entry name" value="2Fe-2S_ferredoxin-type"/>
</dbReference>
<proteinExistence type="inferred from homology"/>
<evidence type="ECO:0000256" key="3">
    <source>
        <dbReference type="ARBA" id="ARBA00022714"/>
    </source>
</evidence>
<comment type="function">
    <text evidence="8">Ferredoxins are iron-sulfur proteins that transfer electrons in a wide variety of metabolic reactions.</text>
</comment>
<keyword evidence="8" id="KW-0934">Plastid</keyword>
<dbReference type="EMBL" id="CM026427">
    <property type="protein sequence ID" value="KAG0568441.1"/>
    <property type="molecule type" value="Genomic_DNA"/>
</dbReference>
<dbReference type="GO" id="GO:0046872">
    <property type="term" value="F:metal ion binding"/>
    <property type="evidence" value="ECO:0007669"/>
    <property type="project" value="UniProtKB-KW"/>
</dbReference>
<keyword evidence="7 8" id="KW-0411">Iron-sulfur</keyword>
<evidence type="ECO:0000256" key="5">
    <source>
        <dbReference type="ARBA" id="ARBA00022982"/>
    </source>
</evidence>
<keyword evidence="4 8" id="KW-0479">Metal-binding</keyword>
<evidence type="ECO:0000256" key="1">
    <source>
        <dbReference type="ARBA" id="ARBA00007874"/>
    </source>
</evidence>
<keyword evidence="2 8" id="KW-0813">Transport</keyword>
<dbReference type="GO" id="GO:0009055">
    <property type="term" value="F:electron transfer activity"/>
    <property type="evidence" value="ECO:0007669"/>
    <property type="project" value="InterPro"/>
</dbReference>
<dbReference type="NCBIfam" id="TIGR02008">
    <property type="entry name" value="fdx_plant"/>
    <property type="match status" value="1"/>
</dbReference>
<dbReference type="PANTHER" id="PTHR43112">
    <property type="entry name" value="FERREDOXIN"/>
    <property type="match status" value="1"/>
</dbReference>
<sequence>MAAAFAARSPLVGASTVALSGSSSVSGRARFESVCVRAAGPGSAQSAVDLEVPPVEEDEEDWYEVPVHKVTVKDRQKGVTHSFFVPEDQYILQTGEEQKIELPFSCRHGCCTACAVRVKSGQLYQPQALGISAELREKGYGLLCVGYPLSDIEVETQDEDEVYWLQFGQYFARNAIERDDFALELALADE</sequence>
<evidence type="ECO:0000256" key="7">
    <source>
        <dbReference type="ARBA" id="ARBA00023014"/>
    </source>
</evidence>
<dbReference type="InterPro" id="IPR012675">
    <property type="entry name" value="Beta-grasp_dom_sf"/>
</dbReference>
<keyword evidence="3 8" id="KW-0001">2Fe-2S</keyword>
<comment type="similarity">
    <text evidence="1 8">Belongs to the 2Fe2S plant-type ferredoxin family.</text>
</comment>
<name>A0A8T0H966_CERPU</name>